<dbReference type="PANTHER" id="PTHR44051">
    <property type="entry name" value="GLUTATHIONE S-TRANSFERASE-RELATED"/>
    <property type="match status" value="1"/>
</dbReference>
<dbReference type="Pfam" id="PF02798">
    <property type="entry name" value="GST_N"/>
    <property type="match status" value="1"/>
</dbReference>
<dbReference type="PROSITE" id="PS50405">
    <property type="entry name" value="GST_CTER"/>
    <property type="match status" value="1"/>
</dbReference>
<dbReference type="InterPro" id="IPR036249">
    <property type="entry name" value="Thioredoxin-like_sf"/>
</dbReference>
<feature type="domain" description="GST N-terminal" evidence="1">
    <location>
        <begin position="9"/>
        <end position="91"/>
    </location>
</feature>
<evidence type="ECO:0000313" key="3">
    <source>
        <dbReference type="EMBL" id="TZF90176.1"/>
    </source>
</evidence>
<dbReference type="SUPFAM" id="SSF52833">
    <property type="entry name" value="Thioredoxin-like"/>
    <property type="match status" value="1"/>
</dbReference>
<evidence type="ECO:0000313" key="4">
    <source>
        <dbReference type="Proteomes" id="UP000323164"/>
    </source>
</evidence>
<dbReference type="InterPro" id="IPR036282">
    <property type="entry name" value="Glutathione-S-Trfase_C_sf"/>
</dbReference>
<dbReference type="Gene3D" id="1.20.1050.10">
    <property type="match status" value="1"/>
</dbReference>
<dbReference type="EMBL" id="VTRV01000049">
    <property type="protein sequence ID" value="TZF90176.1"/>
    <property type="molecule type" value="Genomic_DNA"/>
</dbReference>
<evidence type="ECO:0000259" key="1">
    <source>
        <dbReference type="PROSITE" id="PS50404"/>
    </source>
</evidence>
<keyword evidence="4" id="KW-1185">Reference proteome</keyword>
<dbReference type="SFLD" id="SFLDG01151">
    <property type="entry name" value="Main.2:_Nu-like"/>
    <property type="match status" value="1"/>
</dbReference>
<dbReference type="GO" id="GO:0016740">
    <property type="term" value="F:transferase activity"/>
    <property type="evidence" value="ECO:0007669"/>
    <property type="project" value="UniProtKB-KW"/>
</dbReference>
<dbReference type="CDD" id="cd03056">
    <property type="entry name" value="GST_N_4"/>
    <property type="match status" value="1"/>
</dbReference>
<proteinExistence type="predicted"/>
<dbReference type="PANTHER" id="PTHR44051:SF2">
    <property type="entry name" value="HYPOTHETICAL GLUTATHIONE S-TRANSFERASE LIKE PROTEIN"/>
    <property type="match status" value="1"/>
</dbReference>
<dbReference type="OrthoDB" id="9797500at2"/>
<dbReference type="Pfam" id="PF13410">
    <property type="entry name" value="GST_C_2"/>
    <property type="match status" value="1"/>
</dbReference>
<gene>
    <name evidence="3" type="ORF">FW784_06285</name>
</gene>
<accession>A0A5D8Z6N6</accession>
<organism evidence="3 4">
    <name type="scientific">Cognatilysobacter lacus</name>
    <dbReference type="NCBI Taxonomy" id="1643323"/>
    <lineage>
        <taxon>Bacteria</taxon>
        <taxon>Pseudomonadati</taxon>
        <taxon>Pseudomonadota</taxon>
        <taxon>Gammaproteobacteria</taxon>
        <taxon>Lysobacterales</taxon>
        <taxon>Lysobacteraceae</taxon>
        <taxon>Cognatilysobacter</taxon>
    </lineage>
</organism>
<dbReference type="PROSITE" id="PS50404">
    <property type="entry name" value="GST_NTER"/>
    <property type="match status" value="1"/>
</dbReference>
<dbReference type="InterPro" id="IPR040079">
    <property type="entry name" value="Glutathione_S-Trfase"/>
</dbReference>
<reference evidence="3 4" key="1">
    <citation type="submission" date="2019-08" db="EMBL/GenBank/DDBJ databases">
        <title>Draft genome sequence of Lysobacter sp. UKS-15.</title>
        <authorList>
            <person name="Im W.-T."/>
        </authorList>
    </citation>
    <scope>NUCLEOTIDE SEQUENCE [LARGE SCALE GENOMIC DNA]</scope>
    <source>
        <strain evidence="3 4">UKS-15</strain>
    </source>
</reference>
<comment type="caution">
    <text evidence="3">The sequence shown here is derived from an EMBL/GenBank/DDBJ whole genome shotgun (WGS) entry which is preliminary data.</text>
</comment>
<dbReference type="SFLD" id="SFLDG00358">
    <property type="entry name" value="Main_(cytGST)"/>
    <property type="match status" value="1"/>
</dbReference>
<evidence type="ECO:0000259" key="2">
    <source>
        <dbReference type="PROSITE" id="PS50405"/>
    </source>
</evidence>
<dbReference type="SUPFAM" id="SSF47616">
    <property type="entry name" value="GST C-terminal domain-like"/>
    <property type="match status" value="1"/>
</dbReference>
<sequence length="222" mass="24640">MARAAECVGVITVYGFSPSGNCHKVRLLLEQLGRSYHWVETDSSTGATRTPDYLAKNANGKVPLVELDDGRVLAESNAILFWLAQDTAYLPTDAWDRAQALSWMFFEQYSHEPYVAVARFICGWTPADSPRRAGLAQLRERAHDALRVMETHLRAREWFTGSHYGIADIALFAYTDVAPHGGISLGAYPAIRDWLHRVRHTAGFVPMVDPDPRAAALIAQSA</sequence>
<dbReference type="InterPro" id="IPR004045">
    <property type="entry name" value="Glutathione_S-Trfase_N"/>
</dbReference>
<dbReference type="Gene3D" id="3.40.30.10">
    <property type="entry name" value="Glutaredoxin"/>
    <property type="match status" value="1"/>
</dbReference>
<protein>
    <submittedName>
        <fullName evidence="3">Glutathione S-transferase family protein</fullName>
    </submittedName>
</protein>
<keyword evidence="3" id="KW-0808">Transferase</keyword>
<dbReference type="InterPro" id="IPR010987">
    <property type="entry name" value="Glutathione-S-Trfase_C-like"/>
</dbReference>
<dbReference type="AlphaFoldDB" id="A0A5D8Z6N6"/>
<name>A0A5D8Z6N6_9GAMM</name>
<dbReference type="Proteomes" id="UP000323164">
    <property type="component" value="Unassembled WGS sequence"/>
</dbReference>
<feature type="domain" description="GST C-terminal" evidence="2">
    <location>
        <begin position="93"/>
        <end position="218"/>
    </location>
</feature>
<dbReference type="SFLD" id="SFLDS00019">
    <property type="entry name" value="Glutathione_Transferase_(cytos"/>
    <property type="match status" value="1"/>
</dbReference>